<evidence type="ECO:0000256" key="1">
    <source>
        <dbReference type="ARBA" id="ARBA00001206"/>
    </source>
</evidence>
<dbReference type="EMBL" id="PXXO01000011">
    <property type="protein sequence ID" value="PSJ04526.1"/>
    <property type="molecule type" value="Genomic_DNA"/>
</dbReference>
<keyword evidence="11 17" id="KW-0418">Kinase</keyword>
<keyword evidence="18" id="KW-1185">Reference proteome</keyword>
<dbReference type="GO" id="GO:0015937">
    <property type="term" value="P:coenzyme A biosynthetic process"/>
    <property type="evidence" value="ECO:0007669"/>
    <property type="project" value="UniProtKB-UniPathway"/>
</dbReference>
<evidence type="ECO:0000313" key="17">
    <source>
        <dbReference type="EMBL" id="PSJ04526.1"/>
    </source>
</evidence>
<name>A0A2P7MTK9_9CYAN</name>
<dbReference type="AlphaFoldDB" id="A0A2P7MTK9"/>
<dbReference type="UniPathway" id="UPA00241">
    <property type="reaction ID" value="UER00352"/>
</dbReference>
<evidence type="ECO:0000256" key="5">
    <source>
        <dbReference type="ARBA" id="ARBA00005225"/>
    </source>
</evidence>
<dbReference type="PANTHER" id="PTHR34265:SF1">
    <property type="entry name" value="TYPE III PANTOTHENATE KINASE"/>
    <property type="match status" value="1"/>
</dbReference>
<comment type="subcellular location">
    <subcellularLocation>
        <location evidence="4">Cytoplasm</location>
    </subcellularLocation>
</comment>
<comment type="cofactor">
    <cofactor evidence="2">
        <name>K(+)</name>
        <dbReference type="ChEBI" id="CHEBI:29103"/>
    </cofactor>
</comment>
<dbReference type="GO" id="GO:0005737">
    <property type="term" value="C:cytoplasm"/>
    <property type="evidence" value="ECO:0007669"/>
    <property type="project" value="UniProtKB-SubCell"/>
</dbReference>
<dbReference type="Proteomes" id="UP000243002">
    <property type="component" value="Unassembled WGS sequence"/>
</dbReference>
<evidence type="ECO:0000256" key="12">
    <source>
        <dbReference type="ARBA" id="ARBA00022840"/>
    </source>
</evidence>
<dbReference type="Pfam" id="PF03309">
    <property type="entry name" value="Pan_kinase"/>
    <property type="match status" value="1"/>
</dbReference>
<comment type="pathway">
    <text evidence="5">Cofactor biosynthesis; coenzyme A biosynthesis; CoA from (R)-pantothenate: step 1/5.</text>
</comment>
<comment type="subunit">
    <text evidence="6">Homodimer.</text>
</comment>
<dbReference type="Gene3D" id="3.30.420.40">
    <property type="match status" value="1"/>
</dbReference>
<dbReference type="SUPFAM" id="SSF53067">
    <property type="entry name" value="Actin-like ATPase domain"/>
    <property type="match status" value="1"/>
</dbReference>
<keyword evidence="10" id="KW-0547">Nucleotide-binding</keyword>
<keyword evidence="14" id="KW-0173">Coenzyme A biosynthesis</keyword>
<dbReference type="GO" id="GO:0005524">
    <property type="term" value="F:ATP binding"/>
    <property type="evidence" value="ECO:0007669"/>
    <property type="project" value="UniProtKB-KW"/>
</dbReference>
<gene>
    <name evidence="17" type="ORF">C7K55_09855</name>
</gene>
<evidence type="ECO:0000313" key="18">
    <source>
        <dbReference type="Proteomes" id="UP000243002"/>
    </source>
</evidence>
<evidence type="ECO:0000256" key="2">
    <source>
        <dbReference type="ARBA" id="ARBA00001958"/>
    </source>
</evidence>
<dbReference type="EC" id="2.7.1.33" evidence="7"/>
<dbReference type="InterPro" id="IPR043129">
    <property type="entry name" value="ATPase_NBD"/>
</dbReference>
<keyword evidence="8" id="KW-0963">Cytoplasm</keyword>
<evidence type="ECO:0000256" key="7">
    <source>
        <dbReference type="ARBA" id="ARBA00012102"/>
    </source>
</evidence>
<reference evidence="17 18" key="1">
    <citation type="journal article" date="2018" name="Environ. Microbiol.">
        <title>Ecological and genomic features of two widespread freshwater picocyanobacteria.</title>
        <authorList>
            <person name="Cabello-Yeves P.J."/>
            <person name="Picazo A."/>
            <person name="Camacho A."/>
            <person name="Callieri C."/>
            <person name="Rosselli R."/>
            <person name="Roda-Garcia J.J."/>
            <person name="Coutinho F.H."/>
            <person name="Rodriguez-Valera F."/>
        </authorList>
    </citation>
    <scope>NUCLEOTIDE SEQUENCE [LARGE SCALE GENOMIC DNA]</scope>
    <source>
        <strain evidence="17 18">Tous</strain>
    </source>
</reference>
<evidence type="ECO:0000256" key="3">
    <source>
        <dbReference type="ARBA" id="ARBA00001972"/>
    </source>
</evidence>
<keyword evidence="13" id="KW-0630">Potassium</keyword>
<organism evidence="17 18">
    <name type="scientific">Cyanobium usitatum str. Tous</name>
    <dbReference type="NCBI Taxonomy" id="2116684"/>
    <lineage>
        <taxon>Bacteria</taxon>
        <taxon>Bacillati</taxon>
        <taxon>Cyanobacteriota</taxon>
        <taxon>Cyanophyceae</taxon>
        <taxon>Synechococcales</taxon>
        <taxon>Prochlorococcaceae</taxon>
        <taxon>Cyanobium</taxon>
    </lineage>
</organism>
<comment type="similarity">
    <text evidence="15">Belongs to the type III pantothenate kinase family.</text>
</comment>
<dbReference type="InterPro" id="IPR004619">
    <property type="entry name" value="Type_III_PanK"/>
</dbReference>
<comment type="catalytic activity">
    <reaction evidence="1">
        <text>(R)-pantothenate + ATP = (R)-4'-phosphopantothenate + ADP + H(+)</text>
        <dbReference type="Rhea" id="RHEA:16373"/>
        <dbReference type="ChEBI" id="CHEBI:10986"/>
        <dbReference type="ChEBI" id="CHEBI:15378"/>
        <dbReference type="ChEBI" id="CHEBI:29032"/>
        <dbReference type="ChEBI" id="CHEBI:30616"/>
        <dbReference type="ChEBI" id="CHEBI:456216"/>
        <dbReference type="EC" id="2.7.1.33"/>
    </reaction>
</comment>
<evidence type="ECO:0000256" key="8">
    <source>
        <dbReference type="ARBA" id="ARBA00022490"/>
    </source>
</evidence>
<evidence type="ECO:0000256" key="6">
    <source>
        <dbReference type="ARBA" id="ARBA00011738"/>
    </source>
</evidence>
<protein>
    <recommendedName>
        <fullName evidence="16">Type III pantothenate kinase</fullName>
        <ecNumber evidence="7">2.7.1.33</ecNumber>
    </recommendedName>
</protein>
<comment type="caution">
    <text evidence="17">The sequence shown here is derived from an EMBL/GenBank/DDBJ whole genome shotgun (WGS) entry which is preliminary data.</text>
</comment>
<evidence type="ECO:0000256" key="16">
    <source>
        <dbReference type="ARBA" id="ARBA00040883"/>
    </source>
</evidence>
<dbReference type="GO" id="GO:0004594">
    <property type="term" value="F:pantothenate kinase activity"/>
    <property type="evidence" value="ECO:0007669"/>
    <property type="project" value="UniProtKB-EC"/>
</dbReference>
<keyword evidence="9" id="KW-0808">Transferase</keyword>
<accession>A0A2P7MTK9</accession>
<sequence>MWHPSAGIDGRGHLSEGRWLLIGNSRWHWAEGELGCLRTWSAPAGVGQLEGLVAWAAVGQVSASAPLPLERRLHLKDVPLLEQPGWLGVDRALVGWRAWCLASGPVLVADGGTALSLTLVTSEGRFGGGRLLAGAALQLRALAAETAGLPALDPPLDLPPELWPHSTPDAMAAGVLRGLAAALAAAGREAQTSCPGCSFWLTGGDGPLLKPLLQQLLVSAMPLQLAPDLALEALAALRPGPDR</sequence>
<evidence type="ECO:0000256" key="14">
    <source>
        <dbReference type="ARBA" id="ARBA00022993"/>
    </source>
</evidence>
<comment type="cofactor">
    <cofactor evidence="3">
        <name>NH4(+)</name>
        <dbReference type="ChEBI" id="CHEBI:28938"/>
    </cofactor>
</comment>
<evidence type="ECO:0000256" key="13">
    <source>
        <dbReference type="ARBA" id="ARBA00022958"/>
    </source>
</evidence>
<dbReference type="PANTHER" id="PTHR34265">
    <property type="entry name" value="TYPE III PANTOTHENATE KINASE"/>
    <property type="match status" value="1"/>
</dbReference>
<evidence type="ECO:0000256" key="9">
    <source>
        <dbReference type="ARBA" id="ARBA00022679"/>
    </source>
</evidence>
<proteinExistence type="inferred from homology"/>
<evidence type="ECO:0000256" key="15">
    <source>
        <dbReference type="ARBA" id="ARBA00038036"/>
    </source>
</evidence>
<keyword evidence="12" id="KW-0067">ATP-binding</keyword>
<evidence type="ECO:0000256" key="11">
    <source>
        <dbReference type="ARBA" id="ARBA00022777"/>
    </source>
</evidence>
<evidence type="ECO:0000256" key="4">
    <source>
        <dbReference type="ARBA" id="ARBA00004496"/>
    </source>
</evidence>
<evidence type="ECO:0000256" key="10">
    <source>
        <dbReference type="ARBA" id="ARBA00022741"/>
    </source>
</evidence>
<dbReference type="NCBIfam" id="TIGR00671">
    <property type="entry name" value="baf"/>
    <property type="match status" value="1"/>
</dbReference>